<proteinExistence type="predicted"/>
<feature type="non-terminal residue" evidence="2">
    <location>
        <position position="1"/>
    </location>
</feature>
<evidence type="ECO:0000313" key="3">
    <source>
        <dbReference type="Proteomes" id="UP001432322"/>
    </source>
</evidence>
<evidence type="ECO:0000313" key="2">
    <source>
        <dbReference type="EMBL" id="GMT25753.1"/>
    </source>
</evidence>
<dbReference type="EMBL" id="BTSY01000004">
    <property type="protein sequence ID" value="GMT25753.1"/>
    <property type="molecule type" value="Genomic_DNA"/>
</dbReference>
<feature type="region of interest" description="Disordered" evidence="1">
    <location>
        <begin position="67"/>
        <end position="88"/>
    </location>
</feature>
<dbReference type="Proteomes" id="UP001432322">
    <property type="component" value="Unassembled WGS sequence"/>
</dbReference>
<gene>
    <name evidence="2" type="ORF">PFISCL1PPCAC_17050</name>
</gene>
<feature type="compositionally biased region" description="Basic and acidic residues" evidence="1">
    <location>
        <begin position="77"/>
        <end position="88"/>
    </location>
</feature>
<reference evidence="2" key="1">
    <citation type="submission" date="2023-10" db="EMBL/GenBank/DDBJ databases">
        <title>Genome assembly of Pristionchus species.</title>
        <authorList>
            <person name="Yoshida K."/>
            <person name="Sommer R.J."/>
        </authorList>
    </citation>
    <scope>NUCLEOTIDE SEQUENCE</scope>
    <source>
        <strain evidence="2">RS5133</strain>
    </source>
</reference>
<accession>A0AAV5W5M6</accession>
<sequence length="131" mass="15114">IDSDKVQQVLTGELKVKPAEYGRKDFNPYDKLEVLRKISKLCERETHMMANTLMSVIRLLAPDEEREKMMASKRKSQKSDKVSSEKPKKITWQETIEEYTGMGCMTRLDGRGVTDGVLDKKILPMIIHVRD</sequence>
<keyword evidence="3" id="KW-1185">Reference proteome</keyword>
<name>A0AAV5W5M6_9BILA</name>
<organism evidence="2 3">
    <name type="scientific">Pristionchus fissidentatus</name>
    <dbReference type="NCBI Taxonomy" id="1538716"/>
    <lineage>
        <taxon>Eukaryota</taxon>
        <taxon>Metazoa</taxon>
        <taxon>Ecdysozoa</taxon>
        <taxon>Nematoda</taxon>
        <taxon>Chromadorea</taxon>
        <taxon>Rhabditida</taxon>
        <taxon>Rhabditina</taxon>
        <taxon>Diplogasteromorpha</taxon>
        <taxon>Diplogasteroidea</taxon>
        <taxon>Neodiplogasteridae</taxon>
        <taxon>Pristionchus</taxon>
    </lineage>
</organism>
<comment type="caution">
    <text evidence="2">The sequence shown here is derived from an EMBL/GenBank/DDBJ whole genome shotgun (WGS) entry which is preliminary data.</text>
</comment>
<protein>
    <submittedName>
        <fullName evidence="2">Uncharacterized protein</fullName>
    </submittedName>
</protein>
<dbReference type="AlphaFoldDB" id="A0AAV5W5M6"/>
<evidence type="ECO:0000256" key="1">
    <source>
        <dbReference type="SAM" id="MobiDB-lite"/>
    </source>
</evidence>